<feature type="region of interest" description="Disordered" evidence="1">
    <location>
        <begin position="476"/>
        <end position="581"/>
    </location>
</feature>
<evidence type="ECO:0000256" key="1">
    <source>
        <dbReference type="SAM" id="MobiDB-lite"/>
    </source>
</evidence>
<gene>
    <name evidence="2" type="ORF">DFQ27_004295</name>
</gene>
<feature type="region of interest" description="Disordered" evidence="1">
    <location>
        <begin position="371"/>
        <end position="420"/>
    </location>
</feature>
<evidence type="ECO:0008006" key="4">
    <source>
        <dbReference type="Google" id="ProtNLM"/>
    </source>
</evidence>
<feature type="compositionally biased region" description="Basic and acidic residues" evidence="1">
    <location>
        <begin position="478"/>
        <end position="532"/>
    </location>
</feature>
<feature type="compositionally biased region" description="Basic and acidic residues" evidence="1">
    <location>
        <begin position="83"/>
        <end position="94"/>
    </location>
</feature>
<feature type="region of interest" description="Disordered" evidence="1">
    <location>
        <begin position="70"/>
        <end position="94"/>
    </location>
</feature>
<reference evidence="2" key="1">
    <citation type="journal article" date="2020" name="Fungal Divers.">
        <title>Resolving the Mortierellaceae phylogeny through synthesis of multi-gene phylogenetics and phylogenomics.</title>
        <authorList>
            <person name="Vandepol N."/>
            <person name="Liber J."/>
            <person name="Desiro A."/>
            <person name="Na H."/>
            <person name="Kennedy M."/>
            <person name="Barry K."/>
            <person name="Grigoriev I.V."/>
            <person name="Miller A.N."/>
            <person name="O'Donnell K."/>
            <person name="Stajich J.E."/>
            <person name="Bonito G."/>
        </authorList>
    </citation>
    <scope>NUCLEOTIDE SEQUENCE</scope>
    <source>
        <strain evidence="2">BC1065</strain>
    </source>
</reference>
<dbReference type="GO" id="GO:0000340">
    <property type="term" value="F:RNA 7-methylguanosine cap binding"/>
    <property type="evidence" value="ECO:0007669"/>
    <property type="project" value="InterPro"/>
</dbReference>
<feature type="compositionally biased region" description="Basic and acidic residues" evidence="1">
    <location>
        <begin position="37"/>
        <end position="48"/>
    </location>
</feature>
<evidence type="ECO:0000313" key="3">
    <source>
        <dbReference type="Proteomes" id="UP000807716"/>
    </source>
</evidence>
<dbReference type="PANTHER" id="PTHR16291:SF0">
    <property type="entry name" value="NUCLEAR CAP-BINDING PROTEIN SUBUNIT 3"/>
    <property type="match status" value="1"/>
</dbReference>
<comment type="caution">
    <text evidence="2">The sequence shown here is derived from an EMBL/GenBank/DDBJ whole genome shotgun (WGS) entry which is preliminary data.</text>
</comment>
<dbReference type="InterPro" id="IPR012677">
    <property type="entry name" value="Nucleotide-bd_a/b_plait_sf"/>
</dbReference>
<dbReference type="Gene3D" id="3.30.70.330">
    <property type="match status" value="1"/>
</dbReference>
<dbReference type="InterPro" id="IPR019416">
    <property type="entry name" value="NCBP3"/>
</dbReference>
<feature type="compositionally biased region" description="Basic and acidic residues" evidence="1">
    <location>
        <begin position="560"/>
        <end position="581"/>
    </location>
</feature>
<organism evidence="2 3">
    <name type="scientific">Actinomortierella ambigua</name>
    <dbReference type="NCBI Taxonomy" id="1343610"/>
    <lineage>
        <taxon>Eukaryota</taxon>
        <taxon>Fungi</taxon>
        <taxon>Fungi incertae sedis</taxon>
        <taxon>Mucoromycota</taxon>
        <taxon>Mortierellomycotina</taxon>
        <taxon>Mortierellomycetes</taxon>
        <taxon>Mortierellales</taxon>
        <taxon>Mortierellaceae</taxon>
        <taxon>Actinomortierella</taxon>
    </lineage>
</organism>
<name>A0A9P6QMP6_9FUNG</name>
<dbReference type="GO" id="GO:0005634">
    <property type="term" value="C:nucleus"/>
    <property type="evidence" value="ECO:0007669"/>
    <property type="project" value="TreeGrafter"/>
</dbReference>
<feature type="region of interest" description="Disordered" evidence="1">
    <location>
        <begin position="1"/>
        <end position="49"/>
    </location>
</feature>
<feature type="region of interest" description="Disordered" evidence="1">
    <location>
        <begin position="143"/>
        <end position="167"/>
    </location>
</feature>
<sequence>MEFDDVLDQDFETVPLPGGSIIDDLEDFDDGDLVDVPGKDPKDTKDTRASMAALEQALEEESWDLNRRFDSERPSGAFQPFGRTEKPSHPGLDRSLGEIVQTRDAIEYATQRYSNKSAGFVTGFDPMAKEELEKKARRAARFGVSEQAAAESTPQAQPLEAESSGMDVDINTDVVPDDLPEAPPITAIIRKDTIHLHGTDRMSTKDVLKYFEDFGPSHVEWIDDASCNIVFKEYFTAKRALYNMLLNPTDVTFGEDDIQPGLQDPSEGIVDARIPTSKNRLQRGKGYIPIQPLNHPLLPKNNGLFLRFATDLDKKERGAATKSAWYAIHGRDALSGRGRPSVYSYHNRPYDSIWNEGRGIETLGRIYRRRENEKEGRGQSHSRSRSSSPLGPRRDSLSPESRNRARDDYDRRGGRSDISSRLGTLLDDAVEHEDRSNELAQSFMAELESSFTRREREFPRGKGLYSDVYESDLISESMRSREERRDRDNTGRRHEEERDRRDHRDRGRGRDREYDRNRDRDRDRHRNRDNGRDHRRSGGGRNREEREALQALESRLGTKPIEDRLGTRQGEEVDEFGRTRR</sequence>
<dbReference type="AlphaFoldDB" id="A0A9P6QMP6"/>
<dbReference type="OrthoDB" id="422106at2759"/>
<proteinExistence type="predicted"/>
<feature type="compositionally biased region" description="Basic and acidic residues" evidence="1">
    <location>
        <begin position="392"/>
        <end position="415"/>
    </location>
</feature>
<accession>A0A9P6QMP6</accession>
<dbReference type="EMBL" id="JAAAJB010000003">
    <property type="protein sequence ID" value="KAG0270583.1"/>
    <property type="molecule type" value="Genomic_DNA"/>
</dbReference>
<protein>
    <recommendedName>
        <fullName evidence="4">Nuclear cap-binding protein subunit 3</fullName>
    </recommendedName>
</protein>
<dbReference type="Pfam" id="PF10309">
    <property type="entry name" value="NCBP3"/>
    <property type="match status" value="1"/>
</dbReference>
<dbReference type="PANTHER" id="PTHR16291">
    <property type="entry name" value="NUCLEAR CAP-BINDING PROTEIN SUBUNIT 3"/>
    <property type="match status" value="1"/>
</dbReference>
<keyword evidence="3" id="KW-1185">Reference proteome</keyword>
<dbReference type="GO" id="GO:0003729">
    <property type="term" value="F:mRNA binding"/>
    <property type="evidence" value="ECO:0007669"/>
    <property type="project" value="InterPro"/>
</dbReference>
<feature type="compositionally biased region" description="Acidic residues" evidence="1">
    <location>
        <begin position="1"/>
        <end position="11"/>
    </location>
</feature>
<dbReference type="Proteomes" id="UP000807716">
    <property type="component" value="Unassembled WGS sequence"/>
</dbReference>
<feature type="compositionally biased region" description="Low complexity" evidence="1">
    <location>
        <begin position="379"/>
        <end position="391"/>
    </location>
</feature>
<feature type="compositionally biased region" description="Acidic residues" evidence="1">
    <location>
        <begin position="23"/>
        <end position="33"/>
    </location>
</feature>
<evidence type="ECO:0000313" key="2">
    <source>
        <dbReference type="EMBL" id="KAG0270583.1"/>
    </source>
</evidence>